<feature type="compositionally biased region" description="Polar residues" evidence="7">
    <location>
        <begin position="502"/>
        <end position="511"/>
    </location>
</feature>
<feature type="region of interest" description="Disordered" evidence="7">
    <location>
        <begin position="1"/>
        <end position="100"/>
    </location>
</feature>
<evidence type="ECO:0000256" key="5">
    <source>
        <dbReference type="PROSITE-ProRule" id="PRU00023"/>
    </source>
</evidence>
<dbReference type="InterPro" id="IPR002110">
    <property type="entry name" value="Ankyrin_rpt"/>
</dbReference>
<feature type="compositionally biased region" description="Basic residues" evidence="7">
    <location>
        <begin position="1025"/>
        <end position="1036"/>
    </location>
</feature>
<dbReference type="InterPro" id="IPR001660">
    <property type="entry name" value="SAM"/>
</dbReference>
<dbReference type="Gene3D" id="1.20.920.60">
    <property type="match status" value="1"/>
</dbReference>
<keyword evidence="6" id="KW-0175">Coiled coil</keyword>
<feature type="region of interest" description="Disordered" evidence="7">
    <location>
        <begin position="1570"/>
        <end position="1651"/>
    </location>
</feature>
<feature type="region of interest" description="Disordered" evidence="7">
    <location>
        <begin position="472"/>
        <end position="518"/>
    </location>
</feature>
<organism evidence="9 10">
    <name type="scientific">Triparma laevis f. inornata</name>
    <dbReference type="NCBI Taxonomy" id="1714386"/>
    <lineage>
        <taxon>Eukaryota</taxon>
        <taxon>Sar</taxon>
        <taxon>Stramenopiles</taxon>
        <taxon>Ochrophyta</taxon>
        <taxon>Bolidophyceae</taxon>
        <taxon>Parmales</taxon>
        <taxon>Triparmaceae</taxon>
        <taxon>Triparma</taxon>
    </lineage>
</organism>
<dbReference type="GO" id="GO:0034128">
    <property type="term" value="P:negative regulation of MyD88-independent toll-like receptor signaling pathway"/>
    <property type="evidence" value="ECO:0007669"/>
    <property type="project" value="InterPro"/>
</dbReference>
<dbReference type="InterPro" id="IPR027417">
    <property type="entry name" value="P-loop_NTPase"/>
</dbReference>
<evidence type="ECO:0000256" key="1">
    <source>
        <dbReference type="ARBA" id="ARBA00004496"/>
    </source>
</evidence>
<evidence type="ECO:0000313" key="10">
    <source>
        <dbReference type="Proteomes" id="UP001162640"/>
    </source>
</evidence>
<evidence type="ECO:0000313" key="9">
    <source>
        <dbReference type="EMBL" id="GMH88589.1"/>
    </source>
</evidence>
<evidence type="ECO:0000256" key="2">
    <source>
        <dbReference type="ARBA" id="ARBA00022490"/>
    </source>
</evidence>
<proteinExistence type="predicted"/>
<feature type="region of interest" description="Disordered" evidence="7">
    <location>
        <begin position="736"/>
        <end position="779"/>
    </location>
</feature>
<dbReference type="PROSITE" id="PS50297">
    <property type="entry name" value="ANK_REP_REGION"/>
    <property type="match status" value="2"/>
</dbReference>
<dbReference type="SMART" id="SM00248">
    <property type="entry name" value="ANK"/>
    <property type="match status" value="2"/>
</dbReference>
<feature type="repeat" description="ANK" evidence="5">
    <location>
        <begin position="2763"/>
        <end position="2796"/>
    </location>
</feature>
<dbReference type="Gene3D" id="1.25.40.20">
    <property type="entry name" value="Ankyrin repeat-containing domain"/>
    <property type="match status" value="1"/>
</dbReference>
<dbReference type="InterPro" id="IPR000048">
    <property type="entry name" value="IQ_motif_EF-hand-BS"/>
</dbReference>
<dbReference type="PROSITE" id="PS50096">
    <property type="entry name" value="IQ"/>
    <property type="match status" value="6"/>
</dbReference>
<dbReference type="InterPro" id="IPR024743">
    <property type="entry name" value="Dynein_HC_stalk"/>
</dbReference>
<dbReference type="Pfam" id="PF00612">
    <property type="entry name" value="IQ"/>
    <property type="match status" value="3"/>
</dbReference>
<dbReference type="GO" id="GO:0048678">
    <property type="term" value="P:response to axon injury"/>
    <property type="evidence" value="ECO:0007669"/>
    <property type="project" value="InterPro"/>
</dbReference>
<dbReference type="Proteomes" id="UP001162640">
    <property type="component" value="Unassembled WGS sequence"/>
</dbReference>
<feature type="compositionally biased region" description="Basic and acidic residues" evidence="7">
    <location>
        <begin position="1606"/>
        <end position="1651"/>
    </location>
</feature>
<evidence type="ECO:0000256" key="6">
    <source>
        <dbReference type="SAM" id="Coils"/>
    </source>
</evidence>
<sequence length="2810" mass="314570">MPSSAVTPPPKKPTSTTQPPPLTPPTPPNSFNPAPHPNSPTTDPQLPYPTQPNPSVSSPTMGPRQKESPLSLVAAKKRAGQSRRNNKECKNPNSATKTTLHDIGVDSGGTLRNIARTQQTAQSVLGTPTPVEWESVLKSLYNGKEANTSASVDLLDTVLCEHGIPVNYYYTDPRTGMISLKAKRFNKMSKIGSEFTRISDSSRSNISNHHQSSNPFIDSSSDPSHDYVAVLVSSDKQPTSLVTRELMDSFAKTSLPPDTTAVLPYIEPKAGTPTTSAVYTNFRHEYKLDELAKPRMRHLRLNVMEGVNGISSNPKSTVPSMNKPINDQMDRAVTLIVAALETKTNSRVSRVCTEFVLDSNESVWVVRTTACEVAKEPREAVGKRKNKTKQKEKRGEKYKDEAKRLRLDEEEMTAHEAGSYLPSSSDLTLKIDDRMLKRRQKKKDVDEDAVAKILSEDNFAFGSPVRYAKAGRRVGTPQGLQSPIFSPNDIALGGSSDEESVNRPTSSSSFRMPSRGGTAMAEALANKDPKNRSKTKLELNALAHSTSTSTLMGSTQMEMSCKGDFCGYDILTHTKSQSELSNSDFTKDSFIMTSDKPLTDLRSRLLEEERDATFDMLGQIKKERARSARGKKGEHSVSMDDELGAERSFFELPMSAVIQSRKEKHLVELLLRRHKKGEKNIDYVGIEDSDGFDLGESFPGHYYKPVKVCQCCFRVYNFIEAARNKSGKKIARAKVDSKKEYKAAQRERKRKIEGKDNLFPSNEFSSDEEDGNGNAPYNKNVSKMQEQFLDTDGTAMLKRAQIAIESISNRDVAEFKAFQNPPGAVKMVATTMMIILHNGKNLSWDKIKPLLTNGEKLLNDLLDFDPESLSDKTFKSLEPYLRNPNFKPSEVVRTSVVAAKFCAWVLGIANAYKCRKGFAHERVDVLAKDDFFNSPYFQAASASSASFNAASTNPDLLSPDSKNANRNNLVAPMPSMQIAMQEVMAGRGPSDDEQDDLSFAEKIARKKTEIEQSNRDWNDYERDKIKRKKRKQKLKAKQASQQRTQVGFGRGGVGAPKPKPAATSMHRQMLYGSDTDDSIEPMIGSAVHKKRAKIAAQRRRMEELAGEGGGTAKGATAERKTLLCSDGITRIPYEVIGKSEMEITKVNFVVCHDIFDSCDMTKMLFLSVVKRHPGCQILLFNYPGQAGTTFPNSRTNGKSDQVVPAGAEHAEPALNNDFLSDRVHELIGHVDATGEFISSAQPFHIIGMGNGLPIALAFAEKYGHTPYYASTLRSLVSLNGFTSVDPQLASILHSSLNVFKAFPSNRPDLPVSYFTRFLFSDEYLSHVPRNLALNLYTAVTNPITLEGRVRLCAGALKHRDMQGVLKNLKVPLIAMQSTENVFVNASNVDSLLEGRNASHVWSHQLNLNLPEDQNCYSTQSLESLLGALNRKRGAMVVFVRAGHALQQESKRSVVDLLDVLACPTPAYTGIEVPEIMEASFKPSAKIKNAGSKNIDEDVGEEKKEVAKEEELEGYVPGEFLDDPRDAADMEEEAMRLAEQKAPVIKPVVDNHFEKLQVELMAQIESEHKQMVKDADLKPSAEEGFEEGTGYTVQGAPTGEFDSAIEEGERYESKLEAESERMRKELVDRREREIQQKEAEEQARRDKLEAGRQKLLEEERRAEKATKEALAAAESFASAKPFIPPPVGIPPPREVGVEPMFSPIKPTKAAVREEPSTRFYMQDIRGGEQEMQTSFDEPLASATETGMGIYGGFASQGPAGDVKKPVQVKAVIPGLDLKGEKGDEGEGGVDDHFQQMFKETLEKKVLRDEASGGMDDVEDMLKMGVPVEALPNELLVPPPNDDQKAWRTWSQEPGANPAPLPGADETLQQDAQLRQAHEQERREQERRLRREEEESQKMIAEIQKKQEERRKEYEKQDMKRLQKLEREALERKAQRAQEELQRRLEIQEQEEKLIRDGLAEPFVVPEGMPEPVKIMPPTFYEEAKPLPSMFTEEKDLDKIMDGLNQDEAAARKMGITRIEEFDKIKSKMAQAQLERDTQLRTMKKDEQESLFNEMAVRIQNVARGMAGKNKSRVVRARLRENAVKGGAVIKIQKAIRGYLSRRRVLVMRQQEVMQLILGSSAISIQRVWRGYLGRCEYLSKIRLVSACFLQRIFRGMLGRKAAKMERARLDQMRKRADASIKIQSTWKMKVAREEYRVLRIHLLASVEIQRIFRGLIGRRRAMRVRKWESTEPGADRLKLGLELINESKIAFERQSEEIDALHRAQEKAEARVSHIHVELKESEKELGILEKELQDIDQIEKDLQELTHERKLLAMGIVGAVGIDKTGQLEKEEENMAGGESHDIFNANAAEKGDGRKTVKTGSMALDRERMRSKQSEAHALEMAIHMKRAEREKKKQELESEFTLVFSEVERKKASLERLEVAIADMEATRQRKDREFGRLQRNLMELLQEQKFELDSLREKGIELETATATSAAAAAATAQKAKEHEKQSSVMYNQQEELMKFQFMSMSLSYFSSLNMLKQMREINTDTTSAAISSSAIVAAAAAAAAAAANIPAIKQLKLGAEDQIDTAIAQKEAALHHKKNQEEDAKKAKEEPFPKEVRLWSVEEVSRWLQTLSLGQYVVAFREACVDGEFLLELREEDMSSVLEVKHKLHRRKILLAREKLKPLNRQEILKKEVVDKEEGADSKRMADLGADTPDLNTVFSQCRHGRLKRVEESLRSGFDVMTEDDKGNTLLLVATQNGHRKMLDLLLNRAADINHQNSNGNTALHYALAFDTSGEIAEYLIEKGADDSIENQFGLSAYDGLGESGM</sequence>
<feature type="compositionally biased region" description="Polar residues" evidence="7">
    <location>
        <begin position="211"/>
        <end position="220"/>
    </location>
</feature>
<feature type="region of interest" description="Disordered" evidence="7">
    <location>
        <begin position="1831"/>
        <end position="1897"/>
    </location>
</feature>
<dbReference type="SMART" id="SM00015">
    <property type="entry name" value="IQ"/>
    <property type="match status" value="5"/>
</dbReference>
<evidence type="ECO:0000256" key="4">
    <source>
        <dbReference type="ARBA" id="ARBA00022801"/>
    </source>
</evidence>
<feature type="repeat" description="ANK" evidence="5">
    <location>
        <begin position="2730"/>
        <end position="2762"/>
    </location>
</feature>
<reference evidence="10" key="1">
    <citation type="journal article" date="2023" name="Commun. Biol.">
        <title>Genome analysis of Parmales, the sister group of diatoms, reveals the evolutionary specialization of diatoms from phago-mixotrophs to photoautotrophs.</title>
        <authorList>
            <person name="Ban H."/>
            <person name="Sato S."/>
            <person name="Yoshikawa S."/>
            <person name="Yamada K."/>
            <person name="Nakamura Y."/>
            <person name="Ichinomiya M."/>
            <person name="Sato N."/>
            <person name="Blanc-Mathieu R."/>
            <person name="Endo H."/>
            <person name="Kuwata A."/>
            <person name="Ogata H."/>
        </authorList>
    </citation>
    <scope>NUCLEOTIDE SEQUENCE [LARGE SCALE GENOMIC DNA]</scope>
</reference>
<comment type="caution">
    <text evidence="9">The sequence shown here is derived from an EMBL/GenBank/DDBJ whole genome shotgun (WGS) entry which is preliminary data.</text>
</comment>
<keyword evidence="3" id="KW-0677">Repeat</keyword>
<dbReference type="Pfam" id="PF00536">
    <property type="entry name" value="SAM_1"/>
    <property type="match status" value="1"/>
</dbReference>
<keyword evidence="5" id="KW-0040">ANK repeat</keyword>
<dbReference type="InterPro" id="IPR029058">
    <property type="entry name" value="AB_hydrolase_fold"/>
</dbReference>
<dbReference type="GO" id="GO:0005737">
    <property type="term" value="C:cytoplasm"/>
    <property type="evidence" value="ECO:0007669"/>
    <property type="project" value="UniProtKB-SubCell"/>
</dbReference>
<feature type="region of interest" description="Disordered" evidence="7">
    <location>
        <begin position="379"/>
        <end position="399"/>
    </location>
</feature>
<gene>
    <name evidence="9" type="ORF">TL16_g11196</name>
</gene>
<feature type="region of interest" description="Disordered" evidence="7">
    <location>
        <begin position="198"/>
        <end position="220"/>
    </location>
</feature>
<feature type="compositionally biased region" description="Basic and acidic residues" evidence="7">
    <location>
        <begin position="1570"/>
        <end position="1580"/>
    </location>
</feature>
<dbReference type="EMBL" id="BLQM01000415">
    <property type="protein sequence ID" value="GMH88589.1"/>
    <property type="molecule type" value="Genomic_DNA"/>
</dbReference>
<feature type="compositionally biased region" description="Low complexity" evidence="7">
    <location>
        <begin position="198"/>
        <end position="210"/>
    </location>
</feature>
<accession>A0A9W7BD28</accession>
<dbReference type="SUPFAM" id="SSF47769">
    <property type="entry name" value="SAM/Pointed domain"/>
    <property type="match status" value="1"/>
</dbReference>
<feature type="domain" description="SAM" evidence="8">
    <location>
        <begin position="2603"/>
        <end position="2667"/>
    </location>
</feature>
<feature type="compositionally biased region" description="Basic and acidic residues" evidence="7">
    <location>
        <begin position="736"/>
        <end position="746"/>
    </location>
</feature>
<protein>
    <recommendedName>
        <fullName evidence="8">SAM domain-containing protein</fullName>
    </recommendedName>
</protein>
<dbReference type="PANTHER" id="PTHR22998:SF1">
    <property type="entry name" value="NAD(+) HYDROLASE SARM1"/>
    <property type="match status" value="1"/>
</dbReference>
<dbReference type="Pfam" id="PF12777">
    <property type="entry name" value="MT"/>
    <property type="match status" value="1"/>
</dbReference>
<dbReference type="Gene3D" id="1.20.5.190">
    <property type="match status" value="3"/>
</dbReference>
<dbReference type="Gene3D" id="1.10.150.50">
    <property type="entry name" value="Transcription Factor, Ets-1"/>
    <property type="match status" value="1"/>
</dbReference>
<feature type="compositionally biased region" description="Basic residues" evidence="7">
    <location>
        <begin position="383"/>
        <end position="392"/>
    </location>
</feature>
<name>A0A9W7BD28_9STRA</name>
<dbReference type="SMART" id="SM00454">
    <property type="entry name" value="SAM"/>
    <property type="match status" value="1"/>
</dbReference>
<dbReference type="CDD" id="cd09487">
    <property type="entry name" value="SAM_superfamily"/>
    <property type="match status" value="1"/>
</dbReference>
<feature type="region of interest" description="Disordered" evidence="7">
    <location>
        <begin position="1019"/>
        <end position="1061"/>
    </location>
</feature>
<evidence type="ECO:0000259" key="8">
    <source>
        <dbReference type="PROSITE" id="PS50105"/>
    </source>
</evidence>
<comment type="subcellular location">
    <subcellularLocation>
        <location evidence="1">Cytoplasm</location>
    </subcellularLocation>
</comment>
<feature type="compositionally biased region" description="Pro residues" evidence="7">
    <location>
        <begin position="7"/>
        <end position="38"/>
    </location>
</feature>
<dbReference type="Pfam" id="PF12796">
    <property type="entry name" value="Ank_2"/>
    <property type="match status" value="1"/>
</dbReference>
<feature type="coiled-coil region" evidence="6">
    <location>
        <begin position="2379"/>
        <end position="2461"/>
    </location>
</feature>
<dbReference type="SUPFAM" id="SSF48403">
    <property type="entry name" value="Ankyrin repeat"/>
    <property type="match status" value="1"/>
</dbReference>
<feature type="compositionally biased region" description="Basic and acidic residues" evidence="7">
    <location>
        <begin position="1874"/>
        <end position="1897"/>
    </location>
</feature>
<dbReference type="SUPFAM" id="SSF53474">
    <property type="entry name" value="alpha/beta-Hydrolases"/>
    <property type="match status" value="1"/>
</dbReference>
<keyword evidence="4" id="KW-0378">Hydrolase</keyword>
<dbReference type="InterPro" id="IPR036770">
    <property type="entry name" value="Ankyrin_rpt-contain_sf"/>
</dbReference>
<evidence type="ECO:0000256" key="3">
    <source>
        <dbReference type="ARBA" id="ARBA00022737"/>
    </source>
</evidence>
<dbReference type="SUPFAM" id="SSF52540">
    <property type="entry name" value="P-loop containing nucleoside triphosphate hydrolases"/>
    <property type="match status" value="1"/>
</dbReference>
<keyword evidence="2" id="KW-0963">Cytoplasm</keyword>
<dbReference type="GO" id="GO:0035591">
    <property type="term" value="F:signaling adaptor activity"/>
    <property type="evidence" value="ECO:0007669"/>
    <property type="project" value="InterPro"/>
</dbReference>
<dbReference type="Gene3D" id="3.40.50.1820">
    <property type="entry name" value="alpha/beta hydrolase"/>
    <property type="match status" value="1"/>
</dbReference>
<feature type="coiled-coil region" evidence="6">
    <location>
        <begin position="2250"/>
        <end position="2308"/>
    </location>
</feature>
<dbReference type="InterPro" id="IPR013761">
    <property type="entry name" value="SAM/pointed_sf"/>
</dbReference>
<dbReference type="PROSITE" id="PS50105">
    <property type="entry name" value="SAM_DOMAIN"/>
    <property type="match status" value="1"/>
</dbReference>
<evidence type="ECO:0000256" key="7">
    <source>
        <dbReference type="SAM" id="MobiDB-lite"/>
    </source>
</evidence>
<dbReference type="PANTHER" id="PTHR22998">
    <property type="entry name" value="SARM1"/>
    <property type="match status" value="1"/>
</dbReference>
<dbReference type="GO" id="GO:0003953">
    <property type="term" value="F:NAD+ nucleosidase activity"/>
    <property type="evidence" value="ECO:0007669"/>
    <property type="project" value="InterPro"/>
</dbReference>
<dbReference type="PROSITE" id="PS50088">
    <property type="entry name" value="ANK_REPEAT"/>
    <property type="match status" value="2"/>
</dbReference>
<dbReference type="InterPro" id="IPR039184">
    <property type="entry name" value="SARM1"/>
</dbReference>